<evidence type="ECO:0000313" key="3">
    <source>
        <dbReference type="Proteomes" id="UP000003586"/>
    </source>
</evidence>
<name>W0ETU9_9BACT</name>
<dbReference type="Proteomes" id="UP000003586">
    <property type="component" value="Chromosome"/>
</dbReference>
<evidence type="ECO:0000256" key="1">
    <source>
        <dbReference type="SAM" id="MobiDB-lite"/>
    </source>
</evidence>
<feature type="region of interest" description="Disordered" evidence="1">
    <location>
        <begin position="87"/>
        <end position="112"/>
    </location>
</feature>
<dbReference type="EMBL" id="CP007035">
    <property type="protein sequence ID" value="AHF14225.1"/>
    <property type="molecule type" value="Genomic_DNA"/>
</dbReference>
<dbReference type="KEGG" id="nso:NIASO_01530"/>
<feature type="compositionally biased region" description="Gly residues" evidence="1">
    <location>
        <begin position="200"/>
        <end position="222"/>
    </location>
</feature>
<keyword evidence="3" id="KW-1185">Reference proteome</keyword>
<feature type="region of interest" description="Disordered" evidence="1">
    <location>
        <begin position="199"/>
        <end position="237"/>
    </location>
</feature>
<proteinExistence type="predicted"/>
<protein>
    <submittedName>
        <fullName evidence="2">Uncharacterized protein</fullName>
    </submittedName>
</protein>
<dbReference type="AlphaFoldDB" id="W0ETU9"/>
<dbReference type="HOGENOM" id="CLU_1097669_0_0_10"/>
<gene>
    <name evidence="2" type="ORF">NIASO_01530</name>
</gene>
<reference evidence="2 3" key="1">
    <citation type="submission" date="2013-12" db="EMBL/GenBank/DDBJ databases">
        <authorList>
            <consortium name="DOE Joint Genome Institute"/>
            <person name="Eisen J."/>
            <person name="Huntemann M."/>
            <person name="Han J."/>
            <person name="Chen A."/>
            <person name="Kyrpides N."/>
            <person name="Mavromatis K."/>
            <person name="Markowitz V."/>
            <person name="Palaniappan K."/>
            <person name="Ivanova N."/>
            <person name="Schaumberg A."/>
            <person name="Pati A."/>
            <person name="Liolios K."/>
            <person name="Nordberg H.P."/>
            <person name="Cantor M.N."/>
            <person name="Hua S.X."/>
            <person name="Woyke T."/>
        </authorList>
    </citation>
    <scope>NUCLEOTIDE SEQUENCE [LARGE SCALE GENOMIC DNA]</scope>
    <source>
        <strain evidence="3">DSM 19437</strain>
    </source>
</reference>
<evidence type="ECO:0000313" key="2">
    <source>
        <dbReference type="EMBL" id="AHF14225.1"/>
    </source>
</evidence>
<organism evidence="2 3">
    <name type="scientific">Niabella soli DSM 19437</name>
    <dbReference type="NCBI Taxonomy" id="929713"/>
    <lineage>
        <taxon>Bacteria</taxon>
        <taxon>Pseudomonadati</taxon>
        <taxon>Bacteroidota</taxon>
        <taxon>Chitinophagia</taxon>
        <taxon>Chitinophagales</taxon>
        <taxon>Chitinophagaceae</taxon>
        <taxon>Niabella</taxon>
    </lineage>
</organism>
<sequence>MACSGSKKLLPAEALHMDEATTQAYPSRFYDDQTHIRYDFRNDDKNFYVILETDNAASKMRMLREGVKIYFSPSGSKDGARYIQYPYNNGSRPPSQQAASANHPASGELKNSDHNDISFHRQAALNENGKIKVLDMNNSSAFQFTTTTNANGFFRYVAIIPKNALTTTKNNTVIGISIAEMKRGGGSYGAHGTAQTHVSTGGGGMHGGGRGMRGGGGRGGGMHRNDSSDTGARNGGTDASGKVDWWYKVALAQ</sequence>
<feature type="compositionally biased region" description="Polar residues" evidence="1">
    <location>
        <begin position="87"/>
        <end position="100"/>
    </location>
</feature>
<accession>W0ETU9</accession>
<dbReference type="eggNOG" id="ENOG5032USI">
    <property type="taxonomic scope" value="Bacteria"/>
</dbReference>